<dbReference type="InterPro" id="IPR020019">
    <property type="entry name" value="AcTrfase_PglD-like"/>
</dbReference>
<dbReference type="Gene3D" id="3.40.50.20">
    <property type="match status" value="1"/>
</dbReference>
<dbReference type="Gene3D" id="2.160.10.10">
    <property type="entry name" value="Hexapeptide repeat proteins"/>
    <property type="match status" value="1"/>
</dbReference>
<dbReference type="InterPro" id="IPR011004">
    <property type="entry name" value="Trimer_LpxA-like_sf"/>
</dbReference>
<dbReference type="CDD" id="cd03360">
    <property type="entry name" value="LbH_AT_putative"/>
    <property type="match status" value="1"/>
</dbReference>
<dbReference type="Proteomes" id="UP000701999">
    <property type="component" value="Unassembled WGS sequence"/>
</dbReference>
<organism evidence="4 5">
    <name type="scientific">Francisella noatunensis</name>
    <dbReference type="NCBI Taxonomy" id="657445"/>
    <lineage>
        <taxon>Bacteria</taxon>
        <taxon>Pseudomonadati</taxon>
        <taxon>Pseudomonadota</taxon>
        <taxon>Gammaproteobacteria</taxon>
        <taxon>Thiotrichales</taxon>
        <taxon>Francisellaceae</taxon>
        <taxon>Francisella</taxon>
    </lineage>
</organism>
<dbReference type="PANTHER" id="PTHR43300">
    <property type="entry name" value="ACETYLTRANSFERASE"/>
    <property type="match status" value="1"/>
</dbReference>
<dbReference type="InterPro" id="IPR041561">
    <property type="entry name" value="PglD_N"/>
</dbReference>
<comment type="caution">
    <text evidence="4">The sequence shown here is derived from an EMBL/GenBank/DDBJ whole genome shotgun (WGS) entry which is preliminary data.</text>
</comment>
<evidence type="ECO:0000313" key="5">
    <source>
        <dbReference type="Proteomes" id="UP000701999"/>
    </source>
</evidence>
<feature type="binding site" evidence="2">
    <location>
        <position position="67"/>
    </location>
    <ligand>
        <name>substrate</name>
    </ligand>
</feature>
<gene>
    <name evidence="4" type="ORF">IB647_01670</name>
</gene>
<dbReference type="AlphaFoldDB" id="A0A9Q2KR64"/>
<feature type="domain" description="PglD N-terminal" evidence="3">
    <location>
        <begin position="2"/>
        <end position="81"/>
    </location>
</feature>
<dbReference type="InterPro" id="IPR050179">
    <property type="entry name" value="Trans_hexapeptide_repeat"/>
</dbReference>
<accession>A0A9Q2KR64</accession>
<evidence type="ECO:0000259" key="3">
    <source>
        <dbReference type="Pfam" id="PF17836"/>
    </source>
</evidence>
<comment type="similarity">
    <text evidence="1">Belongs to the transferase hexapeptide repeat family.</text>
</comment>
<dbReference type="SUPFAM" id="SSF51161">
    <property type="entry name" value="Trimeric LpxA-like enzymes"/>
    <property type="match status" value="1"/>
</dbReference>
<evidence type="ECO:0000256" key="1">
    <source>
        <dbReference type="ARBA" id="ARBA00007274"/>
    </source>
</evidence>
<proteinExistence type="inferred from homology"/>
<keyword evidence="5" id="KW-1185">Reference proteome</keyword>
<evidence type="ECO:0000256" key="2">
    <source>
        <dbReference type="PIRSR" id="PIRSR620019-2"/>
    </source>
</evidence>
<dbReference type="PANTHER" id="PTHR43300:SF4">
    <property type="entry name" value="ACYL-[ACYL-CARRIER-PROTEIN]--UDP-N-ACETYLGLUCOSAMINE O-ACYLTRANSFERASE"/>
    <property type="match status" value="1"/>
</dbReference>
<protein>
    <recommendedName>
        <fullName evidence="3">PglD N-terminal domain-containing protein</fullName>
    </recommendedName>
</protein>
<sequence length="220" mass="24741">MKVVIYGNGKIAKVVYQFVKKKFEVVAFTVERKYKNSDAIEGVPLIEFEDIQNQCDPKEHKMLIAVGYVQMNNIRERKYQEAKKKGFSFINYIHPSVEIHENIEMGENNIVLDHVTIQPYVKIGSSNFVWSNAVIAHGSVIDDTNWITSGVVVSGDAIIKSKCFLGVNATIGNNTVIESESFVGANTLVTKNTAPKDVFISREGEKFRLDSQRFLQFTGV</sequence>
<reference evidence="4 5" key="1">
    <citation type="submission" date="2020-09" db="EMBL/GenBank/DDBJ databases">
        <title>Development of specific Francisella tularensis PCR assay based on in-depth characterization of family Francisellaceae.</title>
        <authorList>
            <person name="Ohrman C."/>
            <person name="Sahl J."/>
            <person name="Sjodin A."/>
            <person name="Uneklint I."/>
            <person name="Ballard R."/>
            <person name="Karlsson L."/>
            <person name="Mcdonough R."/>
            <person name="Sundell D."/>
            <person name="Soria K."/>
            <person name="Brindeflk B."/>
            <person name="Vallesi A."/>
            <person name="Ramirez-Paredes J.G."/>
            <person name="Colquhoun D."/>
            <person name="Myrtennas K."/>
            <person name="Birdsell D."/>
            <person name="Johansson A."/>
            <person name="Wagner D."/>
            <person name="Forsman M."/>
        </authorList>
    </citation>
    <scope>NUCLEOTIDE SEQUENCE [LARGE SCALE GENOMIC DNA]</scope>
    <source>
        <strain evidence="4 5">FSC1140</strain>
    </source>
</reference>
<evidence type="ECO:0000313" key="4">
    <source>
        <dbReference type="EMBL" id="MBK2064526.1"/>
    </source>
</evidence>
<dbReference type="GeneID" id="93254306"/>
<dbReference type="RefSeq" id="WP_159183795.1">
    <property type="nucleotide sequence ID" value="NZ_JACVJL010000113.1"/>
</dbReference>
<dbReference type="Pfam" id="PF17836">
    <property type="entry name" value="PglD_N"/>
    <property type="match status" value="1"/>
</dbReference>
<name>A0A9Q2KR64_9GAMM</name>
<dbReference type="EMBL" id="JACVKN010000032">
    <property type="protein sequence ID" value="MBK2064526.1"/>
    <property type="molecule type" value="Genomic_DNA"/>
</dbReference>